<feature type="region of interest" description="Disordered" evidence="1">
    <location>
        <begin position="282"/>
        <end position="428"/>
    </location>
</feature>
<keyword evidence="2" id="KW-0812">Transmembrane</keyword>
<reference evidence="3 4" key="1">
    <citation type="submission" date="2018-06" db="EMBL/GenBank/DDBJ databases">
        <title>Genomic Encyclopedia of Type Strains, Phase IV (KMG-IV): sequencing the most valuable type-strain genomes for metagenomic binning, comparative biology and taxonomic classification.</title>
        <authorList>
            <person name="Goeker M."/>
        </authorList>
    </citation>
    <scope>NUCLEOTIDE SEQUENCE [LARGE SCALE GENOMIC DNA]</scope>
    <source>
        <strain evidence="3 4">DSM 45521</strain>
    </source>
</reference>
<sequence length="428" mass="43490">MTETITNRGEGGGAPLAHGHALGLAITRTEITLLLIDASTRDVVARNRVALPAVDGTLIEHLDRLVESAPLPAQRVAVACTDPAVQILVNDRAHEVGAPAWLAQATIVSAVPALVAAVSSQYRGANPLVVTHLDHQGRPETTTPLMLIDPAFGTVIDTAQAPRGQLPAYERAGADALADAMAALPVVGLGVDTIVAAGAGAEIHGVIQEISRAAGLPVGEVGGRYSVAFGAALVAGREQPIPLRGRPPKTRPSHLAVAVVGLSAVLFAGGLAVAVAQHPDKGAPALSDSSLPVTASTTDPASRSPSSPTNTTTQASPPRRTSANTLTSIPTTTEIPTSAETPTTTRDSPAPDTSAPDTSTPDSTRRQNTPNLGGPATTTERDTSTAPAYTPPTRSVTPTTRTTPDAPTASPDQSSNGEAPLPEVAPTN</sequence>
<feature type="transmembrane region" description="Helical" evidence="2">
    <location>
        <begin position="255"/>
        <end position="276"/>
    </location>
</feature>
<dbReference type="AlphaFoldDB" id="A0A318RT62"/>
<organism evidence="3 4">
    <name type="scientific">Williamsia limnetica</name>
    <dbReference type="NCBI Taxonomy" id="882452"/>
    <lineage>
        <taxon>Bacteria</taxon>
        <taxon>Bacillati</taxon>
        <taxon>Actinomycetota</taxon>
        <taxon>Actinomycetes</taxon>
        <taxon>Mycobacteriales</taxon>
        <taxon>Nocardiaceae</taxon>
        <taxon>Williamsia</taxon>
    </lineage>
</organism>
<evidence type="ECO:0000256" key="1">
    <source>
        <dbReference type="SAM" id="MobiDB-lite"/>
    </source>
</evidence>
<feature type="compositionally biased region" description="Polar residues" evidence="1">
    <location>
        <begin position="287"/>
        <end position="299"/>
    </location>
</feature>
<evidence type="ECO:0000256" key="2">
    <source>
        <dbReference type="SAM" id="Phobius"/>
    </source>
</evidence>
<proteinExistence type="predicted"/>
<gene>
    <name evidence="3" type="ORF">DFR67_102290</name>
</gene>
<dbReference type="Proteomes" id="UP000247591">
    <property type="component" value="Unassembled WGS sequence"/>
</dbReference>
<dbReference type="RefSeq" id="WP_110468149.1">
    <property type="nucleotide sequence ID" value="NZ_QJSP01000002.1"/>
</dbReference>
<dbReference type="OrthoDB" id="9821418at2"/>
<evidence type="ECO:0000313" key="3">
    <source>
        <dbReference type="EMBL" id="PYE20152.1"/>
    </source>
</evidence>
<protein>
    <submittedName>
        <fullName evidence="3">Uncharacterized protein</fullName>
    </submittedName>
</protein>
<accession>A0A318RT62</accession>
<keyword evidence="2" id="KW-0472">Membrane</keyword>
<evidence type="ECO:0000313" key="4">
    <source>
        <dbReference type="Proteomes" id="UP000247591"/>
    </source>
</evidence>
<name>A0A318RT62_WILLI</name>
<feature type="compositionally biased region" description="Low complexity" evidence="1">
    <location>
        <begin position="300"/>
        <end position="318"/>
    </location>
</feature>
<feature type="compositionally biased region" description="Low complexity" evidence="1">
    <location>
        <begin position="325"/>
        <end position="362"/>
    </location>
</feature>
<feature type="compositionally biased region" description="Low complexity" evidence="1">
    <location>
        <begin position="391"/>
        <end position="412"/>
    </location>
</feature>
<dbReference type="EMBL" id="QJSP01000002">
    <property type="protein sequence ID" value="PYE20152.1"/>
    <property type="molecule type" value="Genomic_DNA"/>
</dbReference>
<keyword evidence="2" id="KW-1133">Transmembrane helix</keyword>
<keyword evidence="4" id="KW-1185">Reference proteome</keyword>
<comment type="caution">
    <text evidence="3">The sequence shown here is derived from an EMBL/GenBank/DDBJ whole genome shotgun (WGS) entry which is preliminary data.</text>
</comment>